<keyword evidence="2" id="KW-1185">Reference proteome</keyword>
<organism evidence="1 2">
    <name type="scientific">Atlantibacter subterraneus</name>
    <dbReference type="NCBI Taxonomy" id="255519"/>
    <lineage>
        <taxon>Bacteria</taxon>
        <taxon>Pseudomonadati</taxon>
        <taxon>Pseudomonadota</taxon>
        <taxon>Gammaproteobacteria</taxon>
        <taxon>Enterobacterales</taxon>
        <taxon>Enterobacteriaceae</taxon>
        <taxon>Atlantibacter</taxon>
    </lineage>
</organism>
<evidence type="ECO:0000313" key="2">
    <source>
        <dbReference type="Proteomes" id="UP001187066"/>
    </source>
</evidence>
<dbReference type="EMBL" id="JAWLOF010000023">
    <property type="protein sequence ID" value="MDV7025235.1"/>
    <property type="molecule type" value="Genomic_DNA"/>
</dbReference>
<proteinExistence type="predicted"/>
<sequence length="119" mass="13478">MENVINLYRRRIVNAALTRLKNKTSGNLLIVNLPDGSIETVEITESVMTQLLKRFEVLARGEFGNRKDTESFIKATYQNAIGINKNTEYLTESGKLIVDDLFKEVTDYVKEKHLSGGVQ</sequence>
<evidence type="ECO:0000313" key="1">
    <source>
        <dbReference type="EMBL" id="MDV7025235.1"/>
    </source>
</evidence>
<name>A0ABU4E7Y7_9ENTR</name>
<reference evidence="1 2" key="1">
    <citation type="submission" date="2023-10" db="EMBL/GenBank/DDBJ databases">
        <authorList>
            <person name="Dale J."/>
        </authorList>
    </citation>
    <scope>NUCLEOTIDE SEQUENCE [LARGE SCALE GENOMIC DNA]</scope>
    <source>
        <strain evidence="1 2">2023EL-00970</strain>
    </source>
</reference>
<gene>
    <name evidence="1" type="ORF">R4P48_21495</name>
</gene>
<dbReference type="Proteomes" id="UP001187066">
    <property type="component" value="Unassembled WGS sequence"/>
</dbReference>
<dbReference type="RefSeq" id="WP_317679440.1">
    <property type="nucleotide sequence ID" value="NZ_JAWLOF010000023.1"/>
</dbReference>
<comment type="caution">
    <text evidence="1">The sequence shown here is derived from an EMBL/GenBank/DDBJ whole genome shotgun (WGS) entry which is preliminary data.</text>
</comment>
<protein>
    <submittedName>
        <fullName evidence="1">Uncharacterized protein</fullName>
    </submittedName>
</protein>
<accession>A0ABU4E7Y7</accession>